<accession>A0AAW0BRD2</accession>
<evidence type="ECO:0000313" key="2">
    <source>
        <dbReference type="Proteomes" id="UP001362999"/>
    </source>
</evidence>
<dbReference type="Proteomes" id="UP001362999">
    <property type="component" value="Unassembled WGS sequence"/>
</dbReference>
<comment type="caution">
    <text evidence="1">The sequence shown here is derived from an EMBL/GenBank/DDBJ whole genome shotgun (WGS) entry which is preliminary data.</text>
</comment>
<protein>
    <submittedName>
        <fullName evidence="1">Uncharacterized protein</fullName>
    </submittedName>
</protein>
<organism evidence="1 2">
    <name type="scientific">Favolaschia claudopus</name>
    <dbReference type="NCBI Taxonomy" id="2862362"/>
    <lineage>
        <taxon>Eukaryota</taxon>
        <taxon>Fungi</taxon>
        <taxon>Dikarya</taxon>
        <taxon>Basidiomycota</taxon>
        <taxon>Agaricomycotina</taxon>
        <taxon>Agaricomycetes</taxon>
        <taxon>Agaricomycetidae</taxon>
        <taxon>Agaricales</taxon>
        <taxon>Marasmiineae</taxon>
        <taxon>Mycenaceae</taxon>
        <taxon>Favolaschia</taxon>
    </lineage>
</organism>
<keyword evidence="2" id="KW-1185">Reference proteome</keyword>
<name>A0AAW0BRD2_9AGAR</name>
<dbReference type="EMBL" id="JAWWNJ010000028">
    <property type="protein sequence ID" value="KAK7028687.1"/>
    <property type="molecule type" value="Genomic_DNA"/>
</dbReference>
<gene>
    <name evidence="1" type="ORF">R3P38DRAFT_2776378</name>
</gene>
<sequence length="209" mass="23133">MSRSPTSQLSIGIVSGGITRYHGMDCTMVSFGDESTYGRVLEYDEQLDKTDQNSPTGSDLEFTLRESMSFGDGLVVLEAQAKLARNQPAYELQRVLHWGWSVAVGRLHKNIQKNGVFSVEQEQNDAASQKFQTPAPPFGGAREVPACLRQRTTPNSSARLNALQPYGPPPVFSIDNIHAMIEAQYQLAIQHLADLRSEPIYFADVENTT</sequence>
<dbReference type="AlphaFoldDB" id="A0AAW0BRD2"/>
<proteinExistence type="predicted"/>
<reference evidence="1 2" key="1">
    <citation type="journal article" date="2024" name="J Genomics">
        <title>Draft genome sequencing and assembly of Favolaschia claudopus CIRM-BRFM 2984 isolated from oak limbs.</title>
        <authorList>
            <person name="Navarro D."/>
            <person name="Drula E."/>
            <person name="Chaduli D."/>
            <person name="Cazenave R."/>
            <person name="Ahrendt S."/>
            <person name="Wang J."/>
            <person name="Lipzen A."/>
            <person name="Daum C."/>
            <person name="Barry K."/>
            <person name="Grigoriev I.V."/>
            <person name="Favel A."/>
            <person name="Rosso M.N."/>
            <person name="Martin F."/>
        </authorList>
    </citation>
    <scope>NUCLEOTIDE SEQUENCE [LARGE SCALE GENOMIC DNA]</scope>
    <source>
        <strain evidence="1 2">CIRM-BRFM 2984</strain>
    </source>
</reference>
<evidence type="ECO:0000313" key="1">
    <source>
        <dbReference type="EMBL" id="KAK7028687.1"/>
    </source>
</evidence>